<keyword evidence="16" id="KW-1185">Reference proteome</keyword>
<accession>W0SHY8</accession>
<keyword evidence="6 13" id="KW-0812">Transmembrane</keyword>
<reference evidence="15 16" key="1">
    <citation type="journal article" date="2014" name="Syst. Appl. Microbiol.">
        <title>Complete genomes of freshwater sulfur oxidizers Sulfuricella denitrificans skB26 and Sulfuritalea hydrogenivorans sk43H: genetic insights into the sulfur oxidation pathway of betaproteobacteria.</title>
        <authorList>
            <person name="Watanabe T."/>
            <person name="Kojima H."/>
            <person name="Fukui M."/>
        </authorList>
    </citation>
    <scope>NUCLEOTIDE SEQUENCE [LARGE SCALE GENOMIC DNA]</scope>
    <source>
        <strain evidence="15">DSM22779</strain>
    </source>
</reference>
<dbReference type="SMART" id="SM00388">
    <property type="entry name" value="HisKA"/>
    <property type="match status" value="1"/>
</dbReference>
<keyword evidence="8 15" id="KW-0418">Kinase</keyword>
<proteinExistence type="predicted"/>
<gene>
    <name evidence="15" type="ORF">SUTH_01761</name>
</gene>
<evidence type="ECO:0000256" key="3">
    <source>
        <dbReference type="ARBA" id="ARBA00012438"/>
    </source>
</evidence>
<dbReference type="InterPro" id="IPR029016">
    <property type="entry name" value="GAF-like_dom_sf"/>
</dbReference>
<evidence type="ECO:0000256" key="5">
    <source>
        <dbReference type="ARBA" id="ARBA00022679"/>
    </source>
</evidence>
<dbReference type="EC" id="2.7.13.3" evidence="3"/>
<dbReference type="InterPro" id="IPR005467">
    <property type="entry name" value="His_kinase_dom"/>
</dbReference>
<evidence type="ECO:0000256" key="4">
    <source>
        <dbReference type="ARBA" id="ARBA00022553"/>
    </source>
</evidence>
<organism evidence="15 16">
    <name type="scientific">Sulfuritalea hydrogenivorans sk43H</name>
    <dbReference type="NCBI Taxonomy" id="1223802"/>
    <lineage>
        <taxon>Bacteria</taxon>
        <taxon>Pseudomonadati</taxon>
        <taxon>Pseudomonadota</taxon>
        <taxon>Betaproteobacteria</taxon>
        <taxon>Nitrosomonadales</taxon>
        <taxon>Sterolibacteriaceae</taxon>
        <taxon>Sulfuritalea</taxon>
    </lineage>
</organism>
<evidence type="ECO:0000256" key="1">
    <source>
        <dbReference type="ARBA" id="ARBA00000085"/>
    </source>
</evidence>
<dbReference type="PRINTS" id="PR00344">
    <property type="entry name" value="BCTRLSENSOR"/>
</dbReference>
<dbReference type="KEGG" id="shd:SUTH_01761"/>
<dbReference type="GO" id="GO:0005524">
    <property type="term" value="F:ATP binding"/>
    <property type="evidence" value="ECO:0007669"/>
    <property type="project" value="UniProtKB-KW"/>
</dbReference>
<dbReference type="SUPFAM" id="SSF47384">
    <property type="entry name" value="Homodimeric domain of signal transducing histidine kinase"/>
    <property type="match status" value="1"/>
</dbReference>
<keyword evidence="15" id="KW-0406">Ion transport</keyword>
<dbReference type="InterPro" id="IPR036890">
    <property type="entry name" value="HATPase_C_sf"/>
</dbReference>
<dbReference type="SUPFAM" id="SSF55781">
    <property type="entry name" value="GAF domain-like"/>
    <property type="match status" value="1"/>
</dbReference>
<feature type="domain" description="Histidine kinase" evidence="14">
    <location>
        <begin position="280"/>
        <end position="491"/>
    </location>
</feature>
<evidence type="ECO:0000313" key="16">
    <source>
        <dbReference type="Proteomes" id="UP000031637"/>
    </source>
</evidence>
<dbReference type="InterPro" id="IPR038318">
    <property type="entry name" value="KdpD_sf"/>
</dbReference>
<keyword evidence="5" id="KW-0808">Transferase</keyword>
<dbReference type="EMBL" id="AP012547">
    <property type="protein sequence ID" value="BAO29553.1"/>
    <property type="molecule type" value="Genomic_DNA"/>
</dbReference>
<dbReference type="Pfam" id="PF13492">
    <property type="entry name" value="GAF_3"/>
    <property type="match status" value="1"/>
</dbReference>
<dbReference type="Gene3D" id="3.30.450.40">
    <property type="match status" value="1"/>
</dbReference>
<dbReference type="Pfam" id="PF13493">
    <property type="entry name" value="DUF4118"/>
    <property type="match status" value="1"/>
</dbReference>
<evidence type="ECO:0000256" key="6">
    <source>
        <dbReference type="ARBA" id="ARBA00022692"/>
    </source>
</evidence>
<dbReference type="RefSeq" id="WP_052473462.1">
    <property type="nucleotide sequence ID" value="NZ_AP012547.1"/>
</dbReference>
<dbReference type="GO" id="GO:0005886">
    <property type="term" value="C:plasma membrane"/>
    <property type="evidence" value="ECO:0007669"/>
    <property type="project" value="TreeGrafter"/>
</dbReference>
<dbReference type="SMART" id="SM00387">
    <property type="entry name" value="HATPase_c"/>
    <property type="match status" value="1"/>
</dbReference>
<comment type="catalytic activity">
    <reaction evidence="1">
        <text>ATP + protein L-histidine = ADP + protein N-phospho-L-histidine.</text>
        <dbReference type="EC" id="2.7.13.3"/>
    </reaction>
</comment>
<dbReference type="Gene3D" id="3.30.565.10">
    <property type="entry name" value="Histidine kinase-like ATPase, C-terminal domain"/>
    <property type="match status" value="1"/>
</dbReference>
<evidence type="ECO:0000256" key="7">
    <source>
        <dbReference type="ARBA" id="ARBA00022741"/>
    </source>
</evidence>
<dbReference type="Pfam" id="PF00512">
    <property type="entry name" value="HisKA"/>
    <property type="match status" value="1"/>
</dbReference>
<dbReference type="CDD" id="cd00082">
    <property type="entry name" value="HisKA"/>
    <property type="match status" value="1"/>
</dbReference>
<dbReference type="InterPro" id="IPR025201">
    <property type="entry name" value="KdpD_TM"/>
</dbReference>
<keyword evidence="4" id="KW-0597">Phosphoprotein</keyword>
<evidence type="ECO:0000256" key="9">
    <source>
        <dbReference type="ARBA" id="ARBA00022840"/>
    </source>
</evidence>
<dbReference type="HOGENOM" id="CLU_000445_89_5_4"/>
<evidence type="ECO:0000256" key="13">
    <source>
        <dbReference type="SAM" id="Phobius"/>
    </source>
</evidence>
<evidence type="ECO:0000259" key="14">
    <source>
        <dbReference type="PROSITE" id="PS50109"/>
    </source>
</evidence>
<dbReference type="InterPro" id="IPR003594">
    <property type="entry name" value="HATPase_dom"/>
</dbReference>
<dbReference type="PANTHER" id="PTHR45569:SF1">
    <property type="entry name" value="SENSOR PROTEIN KDPD"/>
    <property type="match status" value="1"/>
</dbReference>
<dbReference type="InterPro" id="IPR052023">
    <property type="entry name" value="Histidine_kinase_KdpD"/>
</dbReference>
<keyword evidence="12 13" id="KW-0472">Membrane</keyword>
<dbReference type="InterPro" id="IPR003018">
    <property type="entry name" value="GAF"/>
</dbReference>
<evidence type="ECO:0000256" key="10">
    <source>
        <dbReference type="ARBA" id="ARBA00022989"/>
    </source>
</evidence>
<dbReference type="Proteomes" id="UP000031637">
    <property type="component" value="Chromosome"/>
</dbReference>
<dbReference type="SUPFAM" id="SSF55874">
    <property type="entry name" value="ATPase domain of HSP90 chaperone/DNA topoisomerase II/histidine kinase"/>
    <property type="match status" value="1"/>
</dbReference>
<dbReference type="Pfam" id="PF02518">
    <property type="entry name" value="HATPase_c"/>
    <property type="match status" value="1"/>
</dbReference>
<dbReference type="Gene3D" id="1.20.120.620">
    <property type="entry name" value="Backbone structure of the membrane domain of e. Coli histidine kinase receptor kdpd"/>
    <property type="match status" value="1"/>
</dbReference>
<dbReference type="PROSITE" id="PS50109">
    <property type="entry name" value="HIS_KIN"/>
    <property type="match status" value="1"/>
</dbReference>
<keyword evidence="15" id="KW-0813">Transport</keyword>
<keyword evidence="7" id="KW-0547">Nucleotide-binding</keyword>
<evidence type="ECO:0000256" key="8">
    <source>
        <dbReference type="ARBA" id="ARBA00022777"/>
    </source>
</evidence>
<dbReference type="OrthoDB" id="9806130at2"/>
<evidence type="ECO:0000256" key="12">
    <source>
        <dbReference type="ARBA" id="ARBA00023136"/>
    </source>
</evidence>
<dbReference type="InterPro" id="IPR036097">
    <property type="entry name" value="HisK_dim/P_sf"/>
</dbReference>
<dbReference type="InterPro" id="IPR003661">
    <property type="entry name" value="HisK_dim/P_dom"/>
</dbReference>
<dbReference type="InterPro" id="IPR004358">
    <property type="entry name" value="Sig_transdc_His_kin-like_C"/>
</dbReference>
<dbReference type="AlphaFoldDB" id="W0SHY8"/>
<dbReference type="PANTHER" id="PTHR45569">
    <property type="entry name" value="SENSOR PROTEIN KDPD"/>
    <property type="match status" value="1"/>
</dbReference>
<evidence type="ECO:0000256" key="11">
    <source>
        <dbReference type="ARBA" id="ARBA00023012"/>
    </source>
</evidence>
<dbReference type="GO" id="GO:0000155">
    <property type="term" value="F:phosphorelay sensor kinase activity"/>
    <property type="evidence" value="ECO:0007669"/>
    <property type="project" value="InterPro"/>
</dbReference>
<sequence>MNEAAPSRGIGDYIRAALACVATTLLTLPLAGVVDAANIVMIFLLAVVMVAVWLGSGPAILAAFGGVALFDFFFVEPRFSMAVADAQYLITFAVMLVVALVIGQLAARLREKALLATRREDEMRALYDMAKLLSGAITVEQVADIVRDFLASRLEIEAVLYLPRGDDALVAMPARQGGDRHQAHVSAVYEQGQPMHLAAEESGYAPALALPLVSSVQTRGVLLVYSDHAERFSATERRPLLDAVASLAAIAVERLHYVEVVQEVTLGMESERLRTALLSTVSHDLRTPLTVLVGLADALTLARPSLPAPALESAVAIRDQALRLSGLVHNLLDMARLHTGKIVLNREWQPLEEVVGSSLKAMAGVLAGREVRVELAPDLPPLEFDAVLLERVFCNLLENAAKYAPQGTILITAHVAGELVEIAVVDAGPGLPPDGEDSVFDLFERGRHSGAGGGLGLAICRTIVEVHGGRIRAERRVEGGTRIVFTLPLGTPPVLEEEAGE</sequence>
<feature type="transmembrane region" description="Helical" evidence="13">
    <location>
        <begin position="59"/>
        <end position="75"/>
    </location>
</feature>
<dbReference type="CDD" id="cd00075">
    <property type="entry name" value="HATPase"/>
    <property type="match status" value="1"/>
</dbReference>
<comment type="subcellular location">
    <subcellularLocation>
        <location evidence="2">Membrane</location>
        <topology evidence="2">Multi-pass membrane protein</topology>
    </subcellularLocation>
</comment>
<keyword evidence="15" id="KW-0407">Ion channel</keyword>
<keyword evidence="10 13" id="KW-1133">Transmembrane helix</keyword>
<dbReference type="Gene3D" id="1.10.287.130">
    <property type="match status" value="1"/>
</dbReference>
<protein>
    <recommendedName>
        <fullName evidence="3">histidine kinase</fullName>
        <ecNumber evidence="3">2.7.13.3</ecNumber>
    </recommendedName>
</protein>
<evidence type="ECO:0000256" key="2">
    <source>
        <dbReference type="ARBA" id="ARBA00004141"/>
    </source>
</evidence>
<dbReference type="GO" id="GO:0034220">
    <property type="term" value="P:monoatomic ion transmembrane transport"/>
    <property type="evidence" value="ECO:0007669"/>
    <property type="project" value="UniProtKB-KW"/>
</dbReference>
<keyword evidence="11" id="KW-0902">Two-component regulatory system</keyword>
<keyword evidence="9" id="KW-0067">ATP-binding</keyword>
<feature type="transmembrane region" description="Helical" evidence="13">
    <location>
        <begin position="87"/>
        <end position="109"/>
    </location>
</feature>
<dbReference type="STRING" id="1223802.SUTH_01761"/>
<evidence type="ECO:0000313" key="15">
    <source>
        <dbReference type="EMBL" id="BAO29553.1"/>
    </source>
</evidence>
<name>W0SHY8_9PROT</name>